<dbReference type="EMBL" id="JBHSJC010000001">
    <property type="protein sequence ID" value="MFC4827788.1"/>
    <property type="molecule type" value="Genomic_DNA"/>
</dbReference>
<dbReference type="Proteomes" id="UP001595960">
    <property type="component" value="Unassembled WGS sequence"/>
</dbReference>
<proteinExistence type="predicted"/>
<organism evidence="2 3">
    <name type="scientific">Agromyces aurantiacus</name>
    <dbReference type="NCBI Taxonomy" id="165814"/>
    <lineage>
        <taxon>Bacteria</taxon>
        <taxon>Bacillati</taxon>
        <taxon>Actinomycetota</taxon>
        <taxon>Actinomycetes</taxon>
        <taxon>Micrococcales</taxon>
        <taxon>Microbacteriaceae</taxon>
        <taxon>Agromyces</taxon>
    </lineage>
</organism>
<name>A0ABV9R372_9MICO</name>
<comment type="caution">
    <text evidence="2">The sequence shown here is derived from an EMBL/GenBank/DDBJ whole genome shotgun (WGS) entry which is preliminary data.</text>
</comment>
<evidence type="ECO:0000313" key="2">
    <source>
        <dbReference type="EMBL" id="MFC4827788.1"/>
    </source>
</evidence>
<accession>A0ABV9R372</accession>
<evidence type="ECO:0000256" key="1">
    <source>
        <dbReference type="SAM" id="MobiDB-lite"/>
    </source>
</evidence>
<feature type="region of interest" description="Disordered" evidence="1">
    <location>
        <begin position="34"/>
        <end position="55"/>
    </location>
</feature>
<reference evidence="3" key="1">
    <citation type="journal article" date="2019" name="Int. J. Syst. Evol. Microbiol.">
        <title>The Global Catalogue of Microorganisms (GCM) 10K type strain sequencing project: providing services to taxonomists for standard genome sequencing and annotation.</title>
        <authorList>
            <consortium name="The Broad Institute Genomics Platform"/>
            <consortium name="The Broad Institute Genome Sequencing Center for Infectious Disease"/>
            <person name="Wu L."/>
            <person name="Ma J."/>
        </authorList>
    </citation>
    <scope>NUCLEOTIDE SEQUENCE [LARGE SCALE GENOMIC DNA]</scope>
    <source>
        <strain evidence="3">CGMCC 1.12192</strain>
    </source>
</reference>
<sequence>MRFRSRSGWRERLLDEGLDESAQRLALASTRHELRRRAGEHATTPAERVERSRIGAARMSPRVEAALSPAELLEHHRDEVEAAFSEYGARNPRFAVDPRRYGHLAEHRVIVVDLDPGRRLDQGRLQAAAFTVLAEWCFVVPSDWASPA</sequence>
<evidence type="ECO:0000313" key="3">
    <source>
        <dbReference type="Proteomes" id="UP001595960"/>
    </source>
</evidence>
<protein>
    <submittedName>
        <fullName evidence="2">Uncharacterized protein</fullName>
    </submittedName>
</protein>
<dbReference type="RefSeq" id="WP_204395853.1">
    <property type="nucleotide sequence ID" value="NZ_JAFBBW010000001.1"/>
</dbReference>
<keyword evidence="3" id="KW-1185">Reference proteome</keyword>
<gene>
    <name evidence="2" type="ORF">ACFPER_03240</name>
</gene>